<name>A0ABP0W647_9BRYO</name>
<feature type="compositionally biased region" description="Basic residues" evidence="1">
    <location>
        <begin position="63"/>
        <end position="74"/>
    </location>
</feature>
<reference evidence="2" key="1">
    <citation type="submission" date="2024-02" db="EMBL/GenBank/DDBJ databases">
        <authorList>
            <consortium name="ELIXIR-Norway"/>
            <consortium name="Elixir Norway"/>
        </authorList>
    </citation>
    <scope>NUCLEOTIDE SEQUENCE</scope>
</reference>
<accession>A0ABP0W647</accession>
<feature type="region of interest" description="Disordered" evidence="1">
    <location>
        <begin position="44"/>
        <end position="74"/>
    </location>
</feature>
<keyword evidence="3" id="KW-1185">Reference proteome</keyword>
<organism evidence="2 3">
    <name type="scientific">Sphagnum jensenii</name>
    <dbReference type="NCBI Taxonomy" id="128206"/>
    <lineage>
        <taxon>Eukaryota</taxon>
        <taxon>Viridiplantae</taxon>
        <taxon>Streptophyta</taxon>
        <taxon>Embryophyta</taxon>
        <taxon>Bryophyta</taxon>
        <taxon>Sphagnophytina</taxon>
        <taxon>Sphagnopsida</taxon>
        <taxon>Sphagnales</taxon>
        <taxon>Sphagnaceae</taxon>
        <taxon>Sphagnum</taxon>
    </lineage>
</organism>
<protein>
    <submittedName>
        <fullName evidence="2">Uncharacterized protein</fullName>
    </submittedName>
</protein>
<evidence type="ECO:0000313" key="3">
    <source>
        <dbReference type="Proteomes" id="UP001497444"/>
    </source>
</evidence>
<dbReference type="Proteomes" id="UP001497444">
    <property type="component" value="Chromosome 14"/>
</dbReference>
<proteinExistence type="predicted"/>
<sequence length="93" mass="10562">MHQGSAAHMERVQCSAVQMKRVQCNASRECSAHQKLLRCTAKRAGEEEGKKERSAVYQGSAVHTKRVQPSAHRKLLRCMAKRAGDEEGEWRER</sequence>
<dbReference type="EMBL" id="OZ020109">
    <property type="protein sequence ID" value="CAK9262263.1"/>
    <property type="molecule type" value="Genomic_DNA"/>
</dbReference>
<feature type="compositionally biased region" description="Basic and acidic residues" evidence="1">
    <location>
        <begin position="44"/>
        <end position="54"/>
    </location>
</feature>
<gene>
    <name evidence="2" type="ORF">CSSPJE1EN1_LOCUS7741</name>
</gene>
<evidence type="ECO:0000313" key="2">
    <source>
        <dbReference type="EMBL" id="CAK9262263.1"/>
    </source>
</evidence>
<evidence type="ECO:0000256" key="1">
    <source>
        <dbReference type="SAM" id="MobiDB-lite"/>
    </source>
</evidence>